<dbReference type="InterPro" id="IPR017853">
    <property type="entry name" value="GH"/>
</dbReference>
<dbReference type="PANTHER" id="PTHR11177">
    <property type="entry name" value="CHITINASE"/>
    <property type="match status" value="1"/>
</dbReference>
<evidence type="ECO:0000256" key="3">
    <source>
        <dbReference type="ARBA" id="ARBA00023157"/>
    </source>
</evidence>
<dbReference type="Pfam" id="PF00704">
    <property type="entry name" value="Glyco_hydro_18"/>
    <property type="match status" value="1"/>
</dbReference>
<comment type="subcellular location">
    <subcellularLocation>
        <location evidence="1">Secreted</location>
    </subcellularLocation>
</comment>
<evidence type="ECO:0000256" key="4">
    <source>
        <dbReference type="ARBA" id="ARBA00023180"/>
    </source>
</evidence>
<dbReference type="InterPro" id="IPR001223">
    <property type="entry name" value="Glyco_hydro18_cat"/>
</dbReference>
<keyword evidence="4" id="KW-0325">Glycoprotein</keyword>
<dbReference type="PROSITE" id="PS51910">
    <property type="entry name" value="GH18_2"/>
    <property type="match status" value="1"/>
</dbReference>
<keyword evidence="7" id="KW-1185">Reference proteome</keyword>
<dbReference type="Proteomes" id="UP001266305">
    <property type="component" value="Unassembled WGS sequence"/>
</dbReference>
<feature type="domain" description="GH18" evidence="5">
    <location>
        <begin position="28"/>
        <end position="134"/>
    </location>
</feature>
<name>A0ABQ9TNG4_SAGOE</name>
<evidence type="ECO:0000256" key="1">
    <source>
        <dbReference type="ARBA" id="ARBA00004613"/>
    </source>
</evidence>
<evidence type="ECO:0000259" key="5">
    <source>
        <dbReference type="PROSITE" id="PS51910"/>
    </source>
</evidence>
<dbReference type="InterPro" id="IPR050314">
    <property type="entry name" value="Glycosyl_Hydrlase_18"/>
</dbReference>
<accession>A0ABQ9TNG4</accession>
<proteinExistence type="predicted"/>
<dbReference type="SUPFAM" id="SSF51445">
    <property type="entry name" value="(Trans)glycosidases"/>
    <property type="match status" value="1"/>
</dbReference>
<evidence type="ECO:0000313" key="7">
    <source>
        <dbReference type="Proteomes" id="UP001266305"/>
    </source>
</evidence>
<reference evidence="6 7" key="1">
    <citation type="submission" date="2023-05" db="EMBL/GenBank/DDBJ databases">
        <title>B98-5 Cell Line De Novo Hybrid Assembly: An Optical Mapping Approach.</title>
        <authorList>
            <person name="Kananen K."/>
            <person name="Auerbach J.A."/>
            <person name="Kautto E."/>
            <person name="Blachly J.S."/>
        </authorList>
    </citation>
    <scope>NUCLEOTIDE SEQUENCE [LARGE SCALE GENOMIC DNA]</scope>
    <source>
        <strain evidence="6">B95-8</strain>
        <tissue evidence="6">Cell line</tissue>
    </source>
</reference>
<organism evidence="6 7">
    <name type="scientific">Saguinus oedipus</name>
    <name type="common">Cotton-top tamarin</name>
    <name type="synonym">Oedipomidas oedipus</name>
    <dbReference type="NCBI Taxonomy" id="9490"/>
    <lineage>
        <taxon>Eukaryota</taxon>
        <taxon>Metazoa</taxon>
        <taxon>Chordata</taxon>
        <taxon>Craniata</taxon>
        <taxon>Vertebrata</taxon>
        <taxon>Euteleostomi</taxon>
        <taxon>Mammalia</taxon>
        <taxon>Eutheria</taxon>
        <taxon>Euarchontoglires</taxon>
        <taxon>Primates</taxon>
        <taxon>Haplorrhini</taxon>
        <taxon>Platyrrhini</taxon>
        <taxon>Cebidae</taxon>
        <taxon>Callitrichinae</taxon>
        <taxon>Saguinus</taxon>
    </lineage>
</organism>
<protein>
    <submittedName>
        <fullName evidence="6">Chitinase-3-like protein 1</fullName>
    </submittedName>
</protein>
<dbReference type="Gene3D" id="3.20.20.80">
    <property type="entry name" value="Glycosidases"/>
    <property type="match status" value="1"/>
</dbReference>
<gene>
    <name evidence="6" type="primary">CHI3L1_2</name>
    <name evidence="6" type="ORF">P7K49_035723</name>
</gene>
<dbReference type="PANTHER" id="PTHR11177:SF202">
    <property type="entry name" value="CHITINASE-3-LIKE PROTEIN 1"/>
    <property type="match status" value="1"/>
</dbReference>
<evidence type="ECO:0000313" key="6">
    <source>
        <dbReference type="EMBL" id="KAK2086298.1"/>
    </source>
</evidence>
<comment type="caution">
    <text evidence="6">The sequence shown here is derived from an EMBL/GenBank/DDBJ whole genome shotgun (WGS) entry which is preliminary data.</text>
</comment>
<dbReference type="EMBL" id="JASSZA010000020">
    <property type="protein sequence ID" value="KAK2086298.1"/>
    <property type="molecule type" value="Genomic_DNA"/>
</dbReference>
<keyword evidence="3" id="KW-1015">Disulfide bond</keyword>
<sequence length="134" mass="15109">MGKARGHTLPRSAAARMGVKAAQTGPAYKLVCYYTSWSQYREGDGSCFPDAIDRSLCTHIIYSFANISNDHIDTWEWNDVTLYDTLNTLKNRSARAARRRGTSWACPRAGQPHPGGWERAHGTHLWLENERDLA</sequence>
<keyword evidence="2" id="KW-0964">Secreted</keyword>
<evidence type="ECO:0000256" key="2">
    <source>
        <dbReference type="ARBA" id="ARBA00022525"/>
    </source>
</evidence>